<dbReference type="AlphaFoldDB" id="A0A1Y3AQ34"/>
<dbReference type="InterPro" id="IPR003961">
    <property type="entry name" value="FN3_dom"/>
</dbReference>
<dbReference type="PROSITE" id="PS50853">
    <property type="entry name" value="FN3"/>
    <property type="match status" value="1"/>
</dbReference>
<dbReference type="OrthoDB" id="6490504at2759"/>
<evidence type="ECO:0000256" key="1">
    <source>
        <dbReference type="ARBA" id="ARBA00022737"/>
    </source>
</evidence>
<feature type="domain" description="Fibronectin type-III" evidence="2">
    <location>
        <begin position="7"/>
        <end position="92"/>
    </location>
</feature>
<dbReference type="GO" id="GO:0007416">
    <property type="term" value="P:synapse assembly"/>
    <property type="evidence" value="ECO:0007669"/>
    <property type="project" value="TreeGrafter"/>
</dbReference>
<evidence type="ECO:0000259" key="2">
    <source>
        <dbReference type="PROSITE" id="PS50853"/>
    </source>
</evidence>
<dbReference type="InterPro" id="IPR050964">
    <property type="entry name" value="Striated_Muscle_Regulatory"/>
</dbReference>
<accession>A0A1Y3AQ34</accession>
<organism evidence="3 4">
    <name type="scientific">Euroglyphus maynei</name>
    <name type="common">Mayne's house dust mite</name>
    <dbReference type="NCBI Taxonomy" id="6958"/>
    <lineage>
        <taxon>Eukaryota</taxon>
        <taxon>Metazoa</taxon>
        <taxon>Ecdysozoa</taxon>
        <taxon>Arthropoda</taxon>
        <taxon>Chelicerata</taxon>
        <taxon>Arachnida</taxon>
        <taxon>Acari</taxon>
        <taxon>Acariformes</taxon>
        <taxon>Sarcoptiformes</taxon>
        <taxon>Astigmata</taxon>
        <taxon>Psoroptidia</taxon>
        <taxon>Analgoidea</taxon>
        <taxon>Pyroglyphidae</taxon>
        <taxon>Pyroglyphinae</taxon>
        <taxon>Euroglyphus</taxon>
    </lineage>
</organism>
<reference evidence="3 4" key="1">
    <citation type="submission" date="2017-03" db="EMBL/GenBank/DDBJ databases">
        <title>Genome Survey of Euroglyphus maynei.</title>
        <authorList>
            <person name="Arlian L.G."/>
            <person name="Morgan M.S."/>
            <person name="Rider S.D."/>
        </authorList>
    </citation>
    <scope>NUCLEOTIDE SEQUENCE [LARGE SCALE GENOMIC DNA]</scope>
    <source>
        <strain evidence="3">Arlian Lab</strain>
        <tissue evidence="3">Whole body</tissue>
    </source>
</reference>
<dbReference type="PANTHER" id="PTHR13817">
    <property type="entry name" value="TITIN"/>
    <property type="match status" value="1"/>
</dbReference>
<dbReference type="Proteomes" id="UP000194236">
    <property type="component" value="Unassembled WGS sequence"/>
</dbReference>
<dbReference type="Pfam" id="PF00041">
    <property type="entry name" value="fn3"/>
    <property type="match status" value="1"/>
</dbReference>
<name>A0A1Y3AQ34_EURMA</name>
<dbReference type="GO" id="GO:0045202">
    <property type="term" value="C:synapse"/>
    <property type="evidence" value="ECO:0007669"/>
    <property type="project" value="TreeGrafter"/>
</dbReference>
<dbReference type="EMBL" id="MUJZ01065100">
    <property type="protein sequence ID" value="OTF70572.1"/>
    <property type="molecule type" value="Genomic_DNA"/>
</dbReference>
<proteinExistence type="predicted"/>
<keyword evidence="1" id="KW-0677">Repeat</keyword>
<protein>
    <recommendedName>
        <fullName evidence="2">Fibronectin type-III domain-containing protein</fullName>
    </recommendedName>
</protein>
<comment type="caution">
    <text evidence="3">The sequence shown here is derived from an EMBL/GenBank/DDBJ whole genome shotgun (WGS) entry which is preliminary data.</text>
</comment>
<dbReference type="Gene3D" id="2.60.40.10">
    <property type="entry name" value="Immunoglobulins"/>
    <property type="match status" value="2"/>
</dbReference>
<dbReference type="SMART" id="SM00060">
    <property type="entry name" value="FN3"/>
    <property type="match status" value="1"/>
</dbReference>
<sequence>MNYVPDPPGKPFIMSFTSRSVNLSWAPSFNSHNSPNGDWDSMNGISTLDNRTEYYIDKLQPFTVYSFRVIAVNAIGASQPSKESYYTVTLREIPDGIPIGFRCVNKSSSSLSFEWHPPPRNTIHGEFIGYRLRYHKNGNSASLLVLHEREITIGDPEAKVRIFLFKLKKIQTAIRTPSLNDDSNHSSIVNNDDDVVVGHGMMSKTYIT</sequence>
<dbReference type="SUPFAM" id="SSF49265">
    <property type="entry name" value="Fibronectin type III"/>
    <property type="match status" value="1"/>
</dbReference>
<keyword evidence="4" id="KW-1185">Reference proteome</keyword>
<dbReference type="InterPro" id="IPR036116">
    <property type="entry name" value="FN3_sf"/>
</dbReference>
<evidence type="ECO:0000313" key="3">
    <source>
        <dbReference type="EMBL" id="OTF70572.1"/>
    </source>
</evidence>
<dbReference type="InterPro" id="IPR013783">
    <property type="entry name" value="Ig-like_fold"/>
</dbReference>
<gene>
    <name evidence="3" type="ORF">BLA29_004627</name>
</gene>
<evidence type="ECO:0000313" key="4">
    <source>
        <dbReference type="Proteomes" id="UP000194236"/>
    </source>
</evidence>
<dbReference type="GO" id="GO:0007156">
    <property type="term" value="P:homophilic cell adhesion via plasma membrane adhesion molecules"/>
    <property type="evidence" value="ECO:0007669"/>
    <property type="project" value="TreeGrafter"/>
</dbReference>
<dbReference type="PANTHER" id="PTHR13817:SF166">
    <property type="entry name" value="NEURONAL IGCAM-RELATED"/>
    <property type="match status" value="1"/>
</dbReference>
<dbReference type="CDD" id="cd00063">
    <property type="entry name" value="FN3"/>
    <property type="match status" value="2"/>
</dbReference>